<dbReference type="PANTHER" id="PTHR24252:SF7">
    <property type="entry name" value="HYALIN"/>
    <property type="match status" value="1"/>
</dbReference>
<sequence length="421" mass="45272">MRIAFAVVVVVFVALCGISKAEALLDGSSCITPYQEPGICKSIKQCDDLLNLLRSRSGDPEVRNYLIKSSCGYVGTDPLVCCPKPNYQTRATTQKPSGGGTIHTSGGIITGNTGNGGFPVNQGTSTGTSGNGGITGGNSGETSGRNPTPVPVVETPNDGFLRPPHCGHSNHSNDRIVGGKPAKLGEFPWIVALGYRSNNPNQPYWLCGGSLITETHVLTAAHCVHNRQTLYVVRVGDLDLYSDDDGAHPETIPLVKAKVHEKYSATEHTDDIAILTMQRKPNRQSAWPICLPVDPAMRQKNYDRFNMFVAGWGSTYYKGPSSNTLMKIFIPVVPQNQCKASFDSLPAAKVTIDERVLCAGMLSGKDSCQGDSGGPLMLGHTIDQFYQIGIVSLGYKCAEPGFAGIYTRVTNYIEWIGENIK</sequence>
<protein>
    <recommendedName>
        <fullName evidence="8">CLIP domain-containing serine protease</fullName>
        <ecNumber evidence="7">3.4.21.-</ecNumber>
    </recommendedName>
</protein>
<evidence type="ECO:0000256" key="9">
    <source>
        <dbReference type="SAM" id="MobiDB-lite"/>
    </source>
</evidence>
<feature type="region of interest" description="Disordered" evidence="9">
    <location>
        <begin position="92"/>
        <end position="174"/>
    </location>
</feature>
<dbReference type="Gene3D" id="3.30.1640.30">
    <property type="match status" value="1"/>
</dbReference>
<dbReference type="InterPro" id="IPR018114">
    <property type="entry name" value="TRYPSIN_HIS"/>
</dbReference>
<evidence type="ECO:0000259" key="11">
    <source>
        <dbReference type="PROSITE" id="PS51888"/>
    </source>
</evidence>
<dbReference type="GeneID" id="108570015"/>
<evidence type="ECO:0000256" key="6">
    <source>
        <dbReference type="ARBA" id="ARBA00024195"/>
    </source>
</evidence>
<accession>A0ABM1NKG3</accession>
<comment type="domain">
    <text evidence="8">The clip domain consists of 35-55 residues which are 'knitted' together usually by 3 conserved disulfide bonds forming a clip-like compact structure.</text>
</comment>
<feature type="compositionally biased region" description="Gly residues" evidence="9">
    <location>
        <begin position="129"/>
        <end position="139"/>
    </location>
</feature>
<comment type="similarity">
    <text evidence="6 8">Belongs to the peptidase S1 family. CLIP subfamily.</text>
</comment>
<name>A0ABM1NKG3_NICVS</name>
<dbReference type="Proteomes" id="UP000695000">
    <property type="component" value="Unplaced"/>
</dbReference>
<feature type="domain" description="Peptidase S1" evidence="10">
    <location>
        <begin position="176"/>
        <end position="421"/>
    </location>
</feature>
<dbReference type="PROSITE" id="PS51888">
    <property type="entry name" value="CLIP"/>
    <property type="match status" value="1"/>
</dbReference>
<dbReference type="SMART" id="SM00020">
    <property type="entry name" value="Tryp_SPc"/>
    <property type="match status" value="1"/>
</dbReference>
<dbReference type="InterPro" id="IPR009003">
    <property type="entry name" value="Peptidase_S1_PA"/>
</dbReference>
<evidence type="ECO:0000256" key="5">
    <source>
        <dbReference type="ARBA" id="ARBA00023157"/>
    </source>
</evidence>
<keyword evidence="8" id="KW-0964">Secreted</keyword>
<evidence type="ECO:0000256" key="2">
    <source>
        <dbReference type="ARBA" id="ARBA00022729"/>
    </source>
</evidence>
<organism evidence="12 13">
    <name type="scientific">Nicrophorus vespilloides</name>
    <name type="common">Boreal carrion beetle</name>
    <dbReference type="NCBI Taxonomy" id="110193"/>
    <lineage>
        <taxon>Eukaryota</taxon>
        <taxon>Metazoa</taxon>
        <taxon>Ecdysozoa</taxon>
        <taxon>Arthropoda</taxon>
        <taxon>Hexapoda</taxon>
        <taxon>Insecta</taxon>
        <taxon>Pterygota</taxon>
        <taxon>Neoptera</taxon>
        <taxon>Endopterygota</taxon>
        <taxon>Coleoptera</taxon>
        <taxon>Polyphaga</taxon>
        <taxon>Staphyliniformia</taxon>
        <taxon>Silphidae</taxon>
        <taxon>Nicrophorinae</taxon>
        <taxon>Nicrophorus</taxon>
    </lineage>
</organism>
<evidence type="ECO:0000256" key="1">
    <source>
        <dbReference type="ARBA" id="ARBA00022670"/>
    </source>
</evidence>
<dbReference type="InterPro" id="IPR022700">
    <property type="entry name" value="CLIP"/>
</dbReference>
<dbReference type="InterPro" id="IPR033116">
    <property type="entry name" value="TRYPSIN_SER"/>
</dbReference>
<dbReference type="Gene3D" id="2.40.10.10">
    <property type="entry name" value="Trypsin-like serine proteases"/>
    <property type="match status" value="3"/>
</dbReference>
<dbReference type="InterPro" id="IPR043504">
    <property type="entry name" value="Peptidase_S1_PA_chymotrypsin"/>
</dbReference>
<keyword evidence="3 7" id="KW-0378">Hydrolase</keyword>
<keyword evidence="5" id="KW-1015">Disulfide bond</keyword>
<keyword evidence="12" id="KW-1185">Reference proteome</keyword>
<evidence type="ECO:0000256" key="8">
    <source>
        <dbReference type="RuleBase" id="RU366078"/>
    </source>
</evidence>
<dbReference type="Pfam" id="PF00089">
    <property type="entry name" value="Trypsin"/>
    <property type="match status" value="1"/>
</dbReference>
<dbReference type="SMART" id="SM00680">
    <property type="entry name" value="CLIP"/>
    <property type="match status" value="1"/>
</dbReference>
<dbReference type="SUPFAM" id="SSF50494">
    <property type="entry name" value="Trypsin-like serine proteases"/>
    <property type="match status" value="1"/>
</dbReference>
<feature type="compositionally biased region" description="Low complexity" evidence="9">
    <location>
        <begin position="102"/>
        <end position="112"/>
    </location>
</feature>
<dbReference type="CDD" id="cd00190">
    <property type="entry name" value="Tryp_SPc"/>
    <property type="match status" value="1"/>
</dbReference>
<dbReference type="PANTHER" id="PTHR24252">
    <property type="entry name" value="ACROSIN-RELATED"/>
    <property type="match status" value="1"/>
</dbReference>
<evidence type="ECO:0000256" key="3">
    <source>
        <dbReference type="ARBA" id="ARBA00022801"/>
    </source>
</evidence>
<feature type="chain" id="PRO_5044963785" description="CLIP domain-containing serine protease" evidence="8">
    <location>
        <begin position="24"/>
        <end position="421"/>
    </location>
</feature>
<keyword evidence="2 8" id="KW-0732">Signal</keyword>
<gene>
    <name evidence="13" type="primary">LOC108570015</name>
</gene>
<dbReference type="PRINTS" id="PR00722">
    <property type="entry name" value="CHYMOTRYPSIN"/>
</dbReference>
<dbReference type="Pfam" id="PF12032">
    <property type="entry name" value="CLIP"/>
    <property type="match status" value="1"/>
</dbReference>
<dbReference type="InterPro" id="IPR038565">
    <property type="entry name" value="CLIP_sf"/>
</dbReference>
<feature type="domain" description="Clip" evidence="11">
    <location>
        <begin position="29"/>
        <end position="82"/>
    </location>
</feature>
<dbReference type="RefSeq" id="XP_017787313.1">
    <property type="nucleotide sequence ID" value="XM_017931824.1"/>
</dbReference>
<dbReference type="PROSITE" id="PS00134">
    <property type="entry name" value="TRYPSIN_HIS"/>
    <property type="match status" value="1"/>
</dbReference>
<keyword evidence="1 7" id="KW-0645">Protease</keyword>
<dbReference type="PROSITE" id="PS50240">
    <property type="entry name" value="TRYPSIN_DOM"/>
    <property type="match status" value="1"/>
</dbReference>
<proteinExistence type="inferred from homology"/>
<evidence type="ECO:0000256" key="7">
    <source>
        <dbReference type="RuleBase" id="RU363034"/>
    </source>
</evidence>
<dbReference type="InterPro" id="IPR001254">
    <property type="entry name" value="Trypsin_dom"/>
</dbReference>
<dbReference type="PROSITE" id="PS00135">
    <property type="entry name" value="TRYPSIN_SER"/>
    <property type="match status" value="1"/>
</dbReference>
<comment type="subcellular location">
    <subcellularLocation>
        <location evidence="8">Secreted</location>
    </subcellularLocation>
</comment>
<evidence type="ECO:0000259" key="10">
    <source>
        <dbReference type="PROSITE" id="PS50240"/>
    </source>
</evidence>
<evidence type="ECO:0000313" key="12">
    <source>
        <dbReference type="Proteomes" id="UP000695000"/>
    </source>
</evidence>
<evidence type="ECO:0000256" key="4">
    <source>
        <dbReference type="ARBA" id="ARBA00022825"/>
    </source>
</evidence>
<reference evidence="13" key="1">
    <citation type="submission" date="2025-08" db="UniProtKB">
        <authorList>
            <consortium name="RefSeq"/>
        </authorList>
    </citation>
    <scope>IDENTIFICATION</scope>
    <source>
        <tissue evidence="13">Whole Larva</tissue>
    </source>
</reference>
<dbReference type="EC" id="3.4.21.-" evidence="7"/>
<evidence type="ECO:0000313" key="13">
    <source>
        <dbReference type="RefSeq" id="XP_017787313.1"/>
    </source>
</evidence>
<dbReference type="InterPro" id="IPR001314">
    <property type="entry name" value="Peptidase_S1A"/>
</dbReference>
<feature type="signal peptide" evidence="8">
    <location>
        <begin position="1"/>
        <end position="23"/>
    </location>
</feature>
<keyword evidence="4 7" id="KW-0720">Serine protease</keyword>